<organism evidence="1 2">
    <name type="scientific">Eikenella corrodens</name>
    <dbReference type="NCBI Taxonomy" id="539"/>
    <lineage>
        <taxon>Bacteria</taxon>
        <taxon>Pseudomonadati</taxon>
        <taxon>Pseudomonadota</taxon>
        <taxon>Betaproteobacteria</taxon>
        <taxon>Neisseriales</taxon>
        <taxon>Neisseriaceae</taxon>
        <taxon>Eikenella</taxon>
    </lineage>
</organism>
<evidence type="ECO:0000313" key="1">
    <source>
        <dbReference type="EMBL" id="SNW09814.1"/>
    </source>
</evidence>
<evidence type="ECO:0000313" key="2">
    <source>
        <dbReference type="Proteomes" id="UP000215465"/>
    </source>
</evidence>
<protein>
    <submittedName>
        <fullName evidence="1">Uncharacterized protein</fullName>
    </submittedName>
</protein>
<gene>
    <name evidence="1" type="ORF">SAMEA4412678_01646</name>
</gene>
<dbReference type="AlphaFoldDB" id="A0A8B4GR35"/>
<dbReference type="KEGG" id="ecor:SAMEA4412678_1646"/>
<proteinExistence type="predicted"/>
<sequence length="37" mass="4218">MNKTKYILNIAWDGKLGDAILSSHFIQHISQILYTAL</sequence>
<name>A0A8B4GR35_EIKCO</name>
<reference evidence="1 2" key="1">
    <citation type="submission" date="2017-06" db="EMBL/GenBank/DDBJ databases">
        <authorList>
            <consortium name="Pathogen Informatics"/>
        </authorList>
    </citation>
    <scope>NUCLEOTIDE SEQUENCE [LARGE SCALE GENOMIC DNA]</scope>
    <source>
        <strain evidence="1 2">NCTC10596</strain>
    </source>
</reference>
<dbReference type="EMBL" id="LT906482">
    <property type="protein sequence ID" value="SNW09814.1"/>
    <property type="molecule type" value="Genomic_DNA"/>
</dbReference>
<dbReference type="Proteomes" id="UP000215465">
    <property type="component" value="Chromosome 1"/>
</dbReference>
<accession>A0A8B4GR35</accession>